<dbReference type="Proteomes" id="UP000815677">
    <property type="component" value="Unassembled WGS sequence"/>
</dbReference>
<feature type="region of interest" description="Disordered" evidence="1">
    <location>
        <begin position="140"/>
        <end position="162"/>
    </location>
</feature>
<feature type="region of interest" description="Disordered" evidence="1">
    <location>
        <begin position="1"/>
        <end position="32"/>
    </location>
</feature>
<protein>
    <submittedName>
        <fullName evidence="2">Uncharacterized protein</fullName>
    </submittedName>
</protein>
<evidence type="ECO:0000313" key="3">
    <source>
        <dbReference type="Proteomes" id="UP000815677"/>
    </source>
</evidence>
<feature type="compositionally biased region" description="Basic and acidic residues" evidence="1">
    <location>
        <begin position="16"/>
        <end position="30"/>
    </location>
</feature>
<reference evidence="2" key="1">
    <citation type="submission" date="2014-09" db="EMBL/GenBank/DDBJ databases">
        <title>Genome sequence of the luminous mushroom Mycena chlorophos for searching fungal bioluminescence genes.</title>
        <authorList>
            <person name="Tanaka Y."/>
            <person name="Kasuga D."/>
            <person name="Oba Y."/>
            <person name="Hase S."/>
            <person name="Sato K."/>
            <person name="Oba Y."/>
            <person name="Sakakibara Y."/>
        </authorList>
    </citation>
    <scope>NUCLEOTIDE SEQUENCE</scope>
</reference>
<evidence type="ECO:0000256" key="1">
    <source>
        <dbReference type="SAM" id="MobiDB-lite"/>
    </source>
</evidence>
<name>A0ABQ0LQZ1_MYCCL</name>
<gene>
    <name evidence="2" type="ORF">MCHLO_10479</name>
</gene>
<accession>A0ABQ0LQZ1</accession>
<dbReference type="EMBL" id="DF848358">
    <property type="protein sequence ID" value="GAT53534.1"/>
    <property type="molecule type" value="Genomic_DNA"/>
</dbReference>
<proteinExistence type="predicted"/>
<evidence type="ECO:0000313" key="2">
    <source>
        <dbReference type="EMBL" id="GAT53534.1"/>
    </source>
</evidence>
<keyword evidence="3" id="KW-1185">Reference proteome</keyword>
<sequence>MAQRRIRRGNGGMAGRRADIVEGTKVDTPTHDGASTVYALKRSATLDAPLPRRKRRASSRLAAVASHRSPLMAIARPRGEKLLSWPACSTNRIPAHCGEPHEPVSSSKCIPSLRGTNVSYAAEKFELFTDESEVTLVAGSAGAKPLRAGKERSGSSISRTHP</sequence>
<organism evidence="2 3">
    <name type="scientific">Mycena chlorophos</name>
    <name type="common">Agaric fungus</name>
    <name type="synonym">Agaricus chlorophos</name>
    <dbReference type="NCBI Taxonomy" id="658473"/>
    <lineage>
        <taxon>Eukaryota</taxon>
        <taxon>Fungi</taxon>
        <taxon>Dikarya</taxon>
        <taxon>Basidiomycota</taxon>
        <taxon>Agaricomycotina</taxon>
        <taxon>Agaricomycetes</taxon>
        <taxon>Agaricomycetidae</taxon>
        <taxon>Agaricales</taxon>
        <taxon>Marasmiineae</taxon>
        <taxon>Mycenaceae</taxon>
        <taxon>Mycena</taxon>
    </lineage>
</organism>